<evidence type="ECO:0000256" key="1">
    <source>
        <dbReference type="SAM" id="MobiDB-lite"/>
    </source>
</evidence>
<organism evidence="2 3">
    <name type="scientific">Seiridium cardinale</name>
    <dbReference type="NCBI Taxonomy" id="138064"/>
    <lineage>
        <taxon>Eukaryota</taxon>
        <taxon>Fungi</taxon>
        <taxon>Dikarya</taxon>
        <taxon>Ascomycota</taxon>
        <taxon>Pezizomycotina</taxon>
        <taxon>Sordariomycetes</taxon>
        <taxon>Xylariomycetidae</taxon>
        <taxon>Amphisphaeriales</taxon>
        <taxon>Sporocadaceae</taxon>
        <taxon>Seiridium</taxon>
    </lineage>
</organism>
<dbReference type="Proteomes" id="UP001465668">
    <property type="component" value="Unassembled WGS sequence"/>
</dbReference>
<feature type="compositionally biased region" description="Basic and acidic residues" evidence="1">
    <location>
        <begin position="463"/>
        <end position="476"/>
    </location>
</feature>
<sequence>MGGLAFTKGDDPLYTPRMTPATYQFVRDYCHARLRELFVVVASPIEGPGKSDFGDIDVFVTMKKEEYFGPSFASRLPGAEENFPFATIQVLLGAKRKIQERANVASEYFLVVVTISTPNLAMGNQSLLPMPWRITQRYEMLAIPWPENLPKSIEDKANAEGGKPRFIQVDVHICSSLANLEWFMLKHAHGDLWNVLGSIIRPCGLTVDEVGLYLRIPEIEKLDKKEAKVLLTTDPAQVLSFLGLKFGGKEWEEQFHSMEDVFEYAATSRFFWVKPADGDETADSDGDREVGGDFRKKNLKSNDRRRMGQRPLFRKWIEEFLPKCREEGRFMIQALSRAETSEVAFQRFGVRETYKTQLLDFQKQRQKEVLWKDVIKPAIPTDLDPRFRGCAAGALKKIIMEGDASFEILPRNLLKDENGFYLEDEVRRFVEDNWKAAGDAAWAKNHTRFLESQAAKGSKRTASGREKENRDAGAKELRACLPDRVIDTRVEQNEGQEKS</sequence>
<evidence type="ECO:0000313" key="2">
    <source>
        <dbReference type="EMBL" id="KAK9774664.1"/>
    </source>
</evidence>
<comment type="caution">
    <text evidence="2">The sequence shown here is derived from an EMBL/GenBank/DDBJ whole genome shotgun (WGS) entry which is preliminary data.</text>
</comment>
<gene>
    <name evidence="2" type="ORF">SCAR479_08749</name>
</gene>
<keyword evidence="3" id="KW-1185">Reference proteome</keyword>
<feature type="region of interest" description="Disordered" evidence="1">
    <location>
        <begin position="453"/>
        <end position="476"/>
    </location>
</feature>
<evidence type="ECO:0008006" key="4">
    <source>
        <dbReference type="Google" id="ProtNLM"/>
    </source>
</evidence>
<name>A0ABR2XLG7_9PEZI</name>
<accession>A0ABR2XLG7</accession>
<protein>
    <recommendedName>
        <fullName evidence="4">Nucleotidyltransferase</fullName>
    </recommendedName>
</protein>
<dbReference type="EMBL" id="JARVKM010000040">
    <property type="protein sequence ID" value="KAK9774664.1"/>
    <property type="molecule type" value="Genomic_DNA"/>
</dbReference>
<reference evidence="2 3" key="1">
    <citation type="submission" date="2024-02" db="EMBL/GenBank/DDBJ databases">
        <title>First draft genome assembly of two strains of Seiridium cardinale.</title>
        <authorList>
            <person name="Emiliani G."/>
            <person name="Scali E."/>
        </authorList>
    </citation>
    <scope>NUCLEOTIDE SEQUENCE [LARGE SCALE GENOMIC DNA]</scope>
    <source>
        <strain evidence="2 3">BM-138-000479</strain>
    </source>
</reference>
<evidence type="ECO:0000313" key="3">
    <source>
        <dbReference type="Proteomes" id="UP001465668"/>
    </source>
</evidence>
<proteinExistence type="predicted"/>